<dbReference type="AlphaFoldDB" id="A0A1I7Z9G4"/>
<protein>
    <submittedName>
        <fullName evidence="5">Non-specific serine/threonine protein kinase</fullName>
    </submittedName>
</protein>
<sequence length="934" mass="106363">MLFPSCRLPSQHLMKVANSGGRNPRKTSGDDEWFDIINNTLKSILLEFRLGRPALSSFTKLLEDVNYLLDHHNEKIDKTGLLSLAAMSTQLLASEIMKKPELRAAISPLLRFVTAVFSSNGSAEVAFTYVEGLLNSVPHFAKETSTECVDAIHSVVTYTLSVPKLSEELYKPERKYVVGFLYSVMLNVFSDTSIDPSVRTKIGDLMCRMCQSPNCRQTTGFLLPGICQAMMKVICSLEIKSYLITLTALRIFTKVVTVVFQPDDIVEHDVQWTEQSIEIITQMITKIIRRLGASSDHRVRKAVLDSVCELYDICRKRFGSRIDESYLDLLVNLQVDPYESVNSNANSRLMDFRTGNDDFVIKQLSLRLCRLCSGLPYSVEKSLSGEPLILERIYAVMHALGRDDLERAISCSPHFTTQFVDGLASSIRIDMNRLKLSSENYGVREQETLCLYPLKYSITPEHINNIAKEFMKTDCSEIVFDHIVDRISADTYRKDKIGYFLLASCFLRTGKTGASSYFEVTLKTLRKLVNSIEADVKDEKIEDLQRQHSDDTCLAAIAVTSLGEAMAQIDPHSSMFQVRMLDTLYDVLQLCGSTNFVVKEAAEQALYALSKNENTTVSSLLYRFAPFIVHRLDIQSRDFLSNRRSPIILVELLDRCDDPALYEHVEFIATDLLNALDRFNQEWTTLILKGLLAYVRAIARWFPCLQQKANKRDMPLGDEDSDDCKSELDYAPSSPEDEEKEQIPKPILSVVDILLRAKHMISSPYLPVRLLVLDILNVSLRTVQHFESQLLPMIHQNWQGVLARIKLPWGDITPDYLIAATKAMEVVVTITELSGIFVYRKVVDEMWPPVEQYMRSALKSSRRKDSAFNHTSTFKYQLAVIKSCELFVHHLDLKTEDEHKKIEELLEAYSMDELQNPHLMKEAKRVLDVIRNFT</sequence>
<dbReference type="Proteomes" id="UP000095287">
    <property type="component" value="Unplaced"/>
</dbReference>
<evidence type="ECO:0000313" key="5">
    <source>
        <dbReference type="WBParaSite" id="L893_g2420.t1"/>
    </source>
</evidence>
<dbReference type="Pfam" id="PF24173">
    <property type="entry name" value="TPR_TTI1_N"/>
    <property type="match status" value="1"/>
</dbReference>
<dbReference type="PANTHER" id="PTHR18460:SF3">
    <property type="entry name" value="TELO2-INTERACTING PROTEIN 1 HOMOLOG"/>
    <property type="match status" value="1"/>
</dbReference>
<evidence type="ECO:0000256" key="1">
    <source>
        <dbReference type="SAM" id="MobiDB-lite"/>
    </source>
</evidence>
<dbReference type="GO" id="GO:0005737">
    <property type="term" value="C:cytoplasm"/>
    <property type="evidence" value="ECO:0007669"/>
    <property type="project" value="TreeGrafter"/>
</dbReference>
<evidence type="ECO:0000313" key="4">
    <source>
        <dbReference type="Proteomes" id="UP000095287"/>
    </source>
</evidence>
<feature type="domain" description="TTI1 C-terminal TPR" evidence="3">
    <location>
        <begin position="714"/>
        <end position="927"/>
    </location>
</feature>
<proteinExistence type="predicted"/>
<reference evidence="5" key="1">
    <citation type="submission" date="2016-11" db="UniProtKB">
        <authorList>
            <consortium name="WormBaseParasite"/>
        </authorList>
    </citation>
    <scope>IDENTIFICATION</scope>
</reference>
<dbReference type="PANTHER" id="PTHR18460">
    <property type="entry name" value="TEL2 INTERACTING PROTEIN 1 TTI1 FAMILY MEMBER"/>
    <property type="match status" value="1"/>
</dbReference>
<accession>A0A1I7Z9G4</accession>
<feature type="region of interest" description="Disordered" evidence="1">
    <location>
        <begin position="713"/>
        <end position="742"/>
    </location>
</feature>
<evidence type="ECO:0000259" key="2">
    <source>
        <dbReference type="Pfam" id="PF24173"/>
    </source>
</evidence>
<evidence type="ECO:0000259" key="3">
    <source>
        <dbReference type="Pfam" id="PF24181"/>
    </source>
</evidence>
<dbReference type="InterPro" id="IPR016024">
    <property type="entry name" value="ARM-type_fold"/>
</dbReference>
<keyword evidence="4" id="KW-1185">Reference proteome</keyword>
<name>A0A1I7Z9G4_9BILA</name>
<organism evidence="4 5">
    <name type="scientific">Steinernema glaseri</name>
    <dbReference type="NCBI Taxonomy" id="37863"/>
    <lineage>
        <taxon>Eukaryota</taxon>
        <taxon>Metazoa</taxon>
        <taxon>Ecdysozoa</taxon>
        <taxon>Nematoda</taxon>
        <taxon>Chromadorea</taxon>
        <taxon>Rhabditida</taxon>
        <taxon>Tylenchina</taxon>
        <taxon>Panagrolaimomorpha</taxon>
        <taxon>Strongyloidoidea</taxon>
        <taxon>Steinernematidae</taxon>
        <taxon>Steinernema</taxon>
    </lineage>
</organism>
<dbReference type="InterPro" id="IPR052587">
    <property type="entry name" value="TELO2-interacting_protein_1"/>
</dbReference>
<dbReference type="Pfam" id="PF24181">
    <property type="entry name" value="TPR_TTI1_C"/>
    <property type="match status" value="1"/>
</dbReference>
<dbReference type="WBParaSite" id="L893_g2420.t1">
    <property type="protein sequence ID" value="L893_g2420.t1"/>
    <property type="gene ID" value="L893_g2420"/>
</dbReference>
<dbReference type="SUPFAM" id="SSF48371">
    <property type="entry name" value="ARM repeat"/>
    <property type="match status" value="2"/>
</dbReference>
<feature type="domain" description="TTI1 N-terminal TPR" evidence="2">
    <location>
        <begin position="135"/>
        <end position="334"/>
    </location>
</feature>
<dbReference type="InterPro" id="IPR057566">
    <property type="entry name" value="TPR_TTI1_N"/>
</dbReference>
<dbReference type="InterPro" id="IPR057567">
    <property type="entry name" value="TPR_TTI1_C"/>
</dbReference>